<dbReference type="STRING" id="56193.YP76_04765"/>
<accession>A0A0M3AYF5</accession>
<sequence length="103" mass="11901">MCKLVFEMGGCREGVEMIRSDARDMIVCEQRHAISWVARNYIGATFVQIGRALNHDHSVIVRSYDRARLLRKMDPDFCDMCDRLVASINRNTVQRTAARRGRI</sequence>
<evidence type="ECO:0000313" key="1">
    <source>
        <dbReference type="EMBL" id="KKW93951.1"/>
    </source>
</evidence>
<dbReference type="Gene3D" id="1.10.1750.10">
    <property type="match status" value="1"/>
</dbReference>
<proteinExistence type="predicted"/>
<evidence type="ECO:0000313" key="2">
    <source>
        <dbReference type="Proteomes" id="UP000033874"/>
    </source>
</evidence>
<dbReference type="Proteomes" id="UP000033874">
    <property type="component" value="Unassembled WGS sequence"/>
</dbReference>
<dbReference type="GO" id="GO:0043565">
    <property type="term" value="F:sequence-specific DNA binding"/>
    <property type="evidence" value="ECO:0007669"/>
    <property type="project" value="InterPro"/>
</dbReference>
<comment type="caution">
    <text evidence="1">The sequence shown here is derived from an EMBL/GenBank/DDBJ whole genome shotgun (WGS) entry which is preliminary data.</text>
</comment>
<dbReference type="InterPro" id="IPR010921">
    <property type="entry name" value="Trp_repressor/repl_initiator"/>
</dbReference>
<dbReference type="EMBL" id="LBIC01000001">
    <property type="protein sequence ID" value="KKW93951.1"/>
    <property type="molecule type" value="Genomic_DNA"/>
</dbReference>
<gene>
    <name evidence="1" type="ORF">YP76_04765</name>
</gene>
<protein>
    <recommendedName>
        <fullName evidence="3">Chromosomal replication initiator DnaA C-terminal domain-containing protein</fullName>
    </recommendedName>
</protein>
<dbReference type="PATRIC" id="fig|56193.3.peg.984"/>
<keyword evidence="2" id="KW-1185">Reference proteome</keyword>
<dbReference type="SUPFAM" id="SSF48295">
    <property type="entry name" value="TrpR-like"/>
    <property type="match status" value="1"/>
</dbReference>
<reference evidence="1 2" key="1">
    <citation type="submission" date="2015-04" db="EMBL/GenBank/DDBJ databases">
        <title>Genome sequence of aromatic hydrocarbons-degrading Sphingobium chungbukense DJ77.</title>
        <authorList>
            <person name="Kim Y.-C."/>
            <person name="Chae J.-C."/>
        </authorList>
    </citation>
    <scope>NUCLEOTIDE SEQUENCE [LARGE SCALE GENOMIC DNA]</scope>
    <source>
        <strain evidence="1 2">DJ77</strain>
    </source>
</reference>
<evidence type="ECO:0008006" key="3">
    <source>
        <dbReference type="Google" id="ProtNLM"/>
    </source>
</evidence>
<name>A0A0M3AYF5_9SPHN</name>
<organism evidence="1 2">
    <name type="scientific">Sphingobium chungbukense</name>
    <dbReference type="NCBI Taxonomy" id="56193"/>
    <lineage>
        <taxon>Bacteria</taxon>
        <taxon>Pseudomonadati</taxon>
        <taxon>Pseudomonadota</taxon>
        <taxon>Alphaproteobacteria</taxon>
        <taxon>Sphingomonadales</taxon>
        <taxon>Sphingomonadaceae</taxon>
        <taxon>Sphingobium</taxon>
    </lineage>
</organism>
<dbReference type="AlphaFoldDB" id="A0A0M3AYF5"/>